<name>E1ZAL1_CHLVA</name>
<feature type="domain" description="Thiolase N-terminal" evidence="12">
    <location>
        <begin position="58"/>
        <end position="310"/>
    </location>
</feature>
<evidence type="ECO:0000256" key="1">
    <source>
        <dbReference type="ARBA" id="ARBA00004275"/>
    </source>
</evidence>
<dbReference type="InterPro" id="IPR020617">
    <property type="entry name" value="Thiolase_C"/>
</dbReference>
<evidence type="ECO:0000256" key="10">
    <source>
        <dbReference type="PIRSR" id="PIRSR000429-1"/>
    </source>
</evidence>
<feature type="active site" description="Proton acceptor" evidence="10">
    <location>
        <position position="432"/>
    </location>
</feature>
<dbReference type="NCBIfam" id="TIGR01930">
    <property type="entry name" value="AcCoA-C-Actrans"/>
    <property type="match status" value="1"/>
</dbReference>
<dbReference type="PIRSF" id="PIRSF000429">
    <property type="entry name" value="Ac-CoA_Ac_transf"/>
    <property type="match status" value="1"/>
</dbReference>
<evidence type="ECO:0000313" key="15">
    <source>
        <dbReference type="Proteomes" id="UP000008141"/>
    </source>
</evidence>
<evidence type="ECO:0000256" key="7">
    <source>
        <dbReference type="ARBA" id="ARBA00023140"/>
    </source>
</evidence>
<dbReference type="Gene3D" id="3.40.47.10">
    <property type="match status" value="1"/>
</dbReference>
<dbReference type="GO" id="GO:0006635">
    <property type="term" value="P:fatty acid beta-oxidation"/>
    <property type="evidence" value="ECO:0007669"/>
    <property type="project" value="TreeGrafter"/>
</dbReference>
<dbReference type="FunFam" id="3.40.47.10:FF:000010">
    <property type="entry name" value="Acetyl-CoA acetyltransferase (Thiolase)"/>
    <property type="match status" value="1"/>
</dbReference>
<keyword evidence="15" id="KW-1185">Reference proteome</keyword>
<dbReference type="InterPro" id="IPR002155">
    <property type="entry name" value="Thiolase"/>
</dbReference>
<keyword evidence="7" id="KW-0576">Peroxisome</keyword>
<dbReference type="STRING" id="554065.E1ZAL1"/>
<dbReference type="RefSeq" id="XP_005849380.1">
    <property type="nucleotide sequence ID" value="XM_005849318.1"/>
</dbReference>
<comment type="similarity">
    <text evidence="2 11">Belongs to the thiolase-like superfamily. Thiolase family.</text>
</comment>
<evidence type="ECO:0000256" key="2">
    <source>
        <dbReference type="ARBA" id="ARBA00010982"/>
    </source>
</evidence>
<evidence type="ECO:0000256" key="3">
    <source>
        <dbReference type="ARBA" id="ARBA00022679"/>
    </source>
</evidence>
<evidence type="ECO:0000256" key="9">
    <source>
        <dbReference type="ARBA" id="ARBA00024073"/>
    </source>
</evidence>
<dbReference type="InterPro" id="IPR020616">
    <property type="entry name" value="Thiolase_N"/>
</dbReference>
<dbReference type="InterPro" id="IPR020613">
    <property type="entry name" value="Thiolase_CS"/>
</dbReference>
<accession>E1ZAL1</accession>
<comment type="subcellular location">
    <subcellularLocation>
        <location evidence="1">Peroxisome</location>
    </subcellularLocation>
</comment>
<organism evidence="15">
    <name type="scientific">Chlorella variabilis</name>
    <name type="common">Green alga</name>
    <dbReference type="NCBI Taxonomy" id="554065"/>
    <lineage>
        <taxon>Eukaryota</taxon>
        <taxon>Viridiplantae</taxon>
        <taxon>Chlorophyta</taxon>
        <taxon>core chlorophytes</taxon>
        <taxon>Trebouxiophyceae</taxon>
        <taxon>Chlorellales</taxon>
        <taxon>Chlorellaceae</taxon>
        <taxon>Chlorella clade</taxon>
        <taxon>Chlorella</taxon>
    </lineage>
</organism>
<dbReference type="EMBL" id="GL433840">
    <property type="protein sequence ID" value="EFN57278.1"/>
    <property type="molecule type" value="Genomic_DNA"/>
</dbReference>
<protein>
    <recommendedName>
        <fullName evidence="9">acetyl-CoA C-acyltransferase</fullName>
        <ecNumber evidence="9">2.3.1.16</ecNumber>
    </recommendedName>
</protein>
<evidence type="ECO:0000313" key="14">
    <source>
        <dbReference type="EMBL" id="EFN57278.1"/>
    </source>
</evidence>
<dbReference type="FunCoup" id="E1ZAL1">
    <property type="interactions" value="1137"/>
</dbReference>
<evidence type="ECO:0000256" key="5">
    <source>
        <dbReference type="ARBA" id="ARBA00022946"/>
    </source>
</evidence>
<feature type="domain" description="Thiolase C-terminal" evidence="13">
    <location>
        <begin position="319"/>
        <end position="444"/>
    </location>
</feature>
<dbReference type="GeneID" id="17356608"/>
<dbReference type="InterPro" id="IPR016039">
    <property type="entry name" value="Thiolase-like"/>
</dbReference>
<keyword evidence="4" id="KW-0276">Fatty acid metabolism</keyword>
<dbReference type="OMA" id="MSRVPMW"/>
<dbReference type="InterPro" id="IPR050215">
    <property type="entry name" value="Thiolase-like_sf_Thiolase"/>
</dbReference>
<dbReference type="GO" id="GO:0010124">
    <property type="term" value="P:phenylacetate catabolic process"/>
    <property type="evidence" value="ECO:0007669"/>
    <property type="project" value="TreeGrafter"/>
</dbReference>
<dbReference type="PANTHER" id="PTHR43853:SF8">
    <property type="entry name" value="3-KETOACYL-COA THIOLASE, PEROXISOMAL"/>
    <property type="match status" value="1"/>
</dbReference>
<dbReference type="PROSITE" id="PS00737">
    <property type="entry name" value="THIOLASE_2"/>
    <property type="match status" value="1"/>
</dbReference>
<reference evidence="14 15" key="1">
    <citation type="journal article" date="2010" name="Plant Cell">
        <title>The Chlorella variabilis NC64A genome reveals adaptation to photosymbiosis, coevolution with viruses, and cryptic sex.</title>
        <authorList>
            <person name="Blanc G."/>
            <person name="Duncan G."/>
            <person name="Agarkova I."/>
            <person name="Borodovsky M."/>
            <person name="Gurnon J."/>
            <person name="Kuo A."/>
            <person name="Lindquist E."/>
            <person name="Lucas S."/>
            <person name="Pangilinan J."/>
            <person name="Polle J."/>
            <person name="Salamov A."/>
            <person name="Terry A."/>
            <person name="Yamada T."/>
            <person name="Dunigan D.D."/>
            <person name="Grigoriev I.V."/>
            <person name="Claverie J.M."/>
            <person name="Van Etten J.L."/>
        </authorList>
    </citation>
    <scope>NUCLEOTIDE SEQUENCE [LARGE SCALE GENOMIC DNA]</scope>
    <source>
        <strain evidence="14 15">NC64A</strain>
    </source>
</reference>
<evidence type="ECO:0000256" key="4">
    <source>
        <dbReference type="ARBA" id="ARBA00022832"/>
    </source>
</evidence>
<sequence length="453" mass="47233">MVGAAHSPSFTRSSYASTRRCTASQPPVQRALKVTAVAAPEQGIRPPAANGSSPLHDVVIVGAVRTPMCKAKVGSLKQALVDELVLSVLKELLRRTGVAAEDVGDVCFGSGLGPSSKRANEVRTALLLAGFPPSVPAYTVNRQCAAGLQSIADMAASIAAGYYDIGIAGGVESMSHSPMMWEGSDNPLVEENQHAKDCLLPMGITSDNVAARFAVPRDLQDRLAASSHAKAAAAQAAGRFKDEIVAVETTVKEGDEERRVVVDRDDGIRPDFSFEKLSKLRACFKKGGTTTVGNACQTTDGAAAVMLMRRGEAERRGLPILATLKSFAAVGVEPAVMGIGPAVAIPAALEKAGLSKDDIDVFELNEAFASQFAYCLKELGLDEEKVNPNGGAIALGHPIGCTGARQTVTLLHEMARRNSNGRGAHYGVVSMCTGSGMGAAAVFEAENGSAEQE</sequence>
<evidence type="ECO:0000259" key="13">
    <source>
        <dbReference type="Pfam" id="PF02803"/>
    </source>
</evidence>
<keyword evidence="8 11" id="KW-0012">Acyltransferase</keyword>
<dbReference type="KEGG" id="cvr:CHLNCDRAFT_143854"/>
<keyword evidence="5" id="KW-0809">Transit peptide</keyword>
<dbReference type="GO" id="GO:0003988">
    <property type="term" value="F:acetyl-CoA C-acyltransferase activity"/>
    <property type="evidence" value="ECO:0007669"/>
    <property type="project" value="UniProtKB-EC"/>
</dbReference>
<dbReference type="eggNOG" id="KOG1389">
    <property type="taxonomic scope" value="Eukaryota"/>
</dbReference>
<dbReference type="GO" id="GO:0005777">
    <property type="term" value="C:peroxisome"/>
    <property type="evidence" value="ECO:0007669"/>
    <property type="project" value="UniProtKB-SubCell"/>
</dbReference>
<dbReference type="PROSITE" id="PS00099">
    <property type="entry name" value="THIOLASE_3"/>
    <property type="match status" value="1"/>
</dbReference>
<feature type="active site" description="Acyl-thioester intermediate" evidence="10">
    <location>
        <position position="144"/>
    </location>
</feature>
<evidence type="ECO:0000259" key="12">
    <source>
        <dbReference type="Pfam" id="PF00108"/>
    </source>
</evidence>
<dbReference type="Proteomes" id="UP000008141">
    <property type="component" value="Unassembled WGS sequence"/>
</dbReference>
<dbReference type="InterPro" id="IPR020610">
    <property type="entry name" value="Thiolase_AS"/>
</dbReference>
<proteinExistence type="inferred from homology"/>
<keyword evidence="6" id="KW-0443">Lipid metabolism</keyword>
<dbReference type="Pfam" id="PF00108">
    <property type="entry name" value="Thiolase_N"/>
    <property type="match status" value="1"/>
</dbReference>
<evidence type="ECO:0000256" key="6">
    <source>
        <dbReference type="ARBA" id="ARBA00023098"/>
    </source>
</evidence>
<feature type="active site" description="Proton acceptor" evidence="10">
    <location>
        <position position="397"/>
    </location>
</feature>
<evidence type="ECO:0000256" key="8">
    <source>
        <dbReference type="ARBA" id="ARBA00023315"/>
    </source>
</evidence>
<gene>
    <name evidence="14" type="ORF">CHLNCDRAFT_143854</name>
</gene>
<dbReference type="InParanoid" id="E1ZAL1"/>
<dbReference type="Pfam" id="PF02803">
    <property type="entry name" value="Thiolase_C"/>
    <property type="match status" value="1"/>
</dbReference>
<dbReference type="PANTHER" id="PTHR43853">
    <property type="entry name" value="3-KETOACYL-COA THIOLASE, PEROXISOMAL"/>
    <property type="match status" value="1"/>
</dbReference>
<evidence type="ECO:0000256" key="11">
    <source>
        <dbReference type="RuleBase" id="RU003557"/>
    </source>
</evidence>
<dbReference type="EC" id="2.3.1.16" evidence="9"/>
<dbReference type="OrthoDB" id="5404651at2759"/>
<keyword evidence="3 11" id="KW-0808">Transferase</keyword>
<dbReference type="AlphaFoldDB" id="E1ZAL1"/>
<dbReference type="SUPFAM" id="SSF53901">
    <property type="entry name" value="Thiolase-like"/>
    <property type="match status" value="2"/>
</dbReference>
<dbReference type="CDD" id="cd00751">
    <property type="entry name" value="thiolase"/>
    <property type="match status" value="1"/>
</dbReference>